<evidence type="ECO:0000313" key="3">
    <source>
        <dbReference type="Proteomes" id="UP000076722"/>
    </source>
</evidence>
<evidence type="ECO:0000259" key="1">
    <source>
        <dbReference type="PROSITE" id="PS50097"/>
    </source>
</evidence>
<dbReference type="OrthoDB" id="3357985at2759"/>
<sequence>DADLMIRTSDGVEFRVFKSLLGMASPVFRDMFLLSDNHPAPLTTSVNNQVEVAETGEVLGSLLTYVYPLPRALGLPLSKMLSILEAALKYEVESAIATLLSYLCSTKLIGEDPLGVFLFSVKFDVPNLRRNA</sequence>
<name>A0A164RKW4_9AGAM</name>
<dbReference type="Proteomes" id="UP000076722">
    <property type="component" value="Unassembled WGS sequence"/>
</dbReference>
<protein>
    <recommendedName>
        <fullName evidence="1">BTB domain-containing protein</fullName>
    </recommendedName>
</protein>
<dbReference type="STRING" id="1314777.A0A164RKW4"/>
<dbReference type="Pfam" id="PF00651">
    <property type="entry name" value="BTB"/>
    <property type="match status" value="1"/>
</dbReference>
<dbReference type="EMBL" id="KV419420">
    <property type="protein sequence ID" value="KZS90651.1"/>
    <property type="molecule type" value="Genomic_DNA"/>
</dbReference>
<dbReference type="InterPro" id="IPR011333">
    <property type="entry name" value="SKP1/BTB/POZ_sf"/>
</dbReference>
<accession>A0A164RKW4</accession>
<dbReference type="InterPro" id="IPR000210">
    <property type="entry name" value="BTB/POZ_dom"/>
</dbReference>
<gene>
    <name evidence="2" type="ORF">SISNIDRAFT_387282</name>
</gene>
<feature type="domain" description="BTB" evidence="1">
    <location>
        <begin position="1"/>
        <end position="67"/>
    </location>
</feature>
<organism evidence="2 3">
    <name type="scientific">Sistotremastrum niveocremeum HHB9708</name>
    <dbReference type="NCBI Taxonomy" id="1314777"/>
    <lineage>
        <taxon>Eukaryota</taxon>
        <taxon>Fungi</taxon>
        <taxon>Dikarya</taxon>
        <taxon>Basidiomycota</taxon>
        <taxon>Agaricomycotina</taxon>
        <taxon>Agaricomycetes</taxon>
        <taxon>Sistotremastrales</taxon>
        <taxon>Sistotremastraceae</taxon>
        <taxon>Sertulicium</taxon>
        <taxon>Sertulicium niveocremeum</taxon>
    </lineage>
</organism>
<dbReference type="SUPFAM" id="SSF54695">
    <property type="entry name" value="POZ domain"/>
    <property type="match status" value="1"/>
</dbReference>
<feature type="non-terminal residue" evidence="2">
    <location>
        <position position="132"/>
    </location>
</feature>
<dbReference type="PROSITE" id="PS50097">
    <property type="entry name" value="BTB"/>
    <property type="match status" value="1"/>
</dbReference>
<feature type="non-terminal residue" evidence="2">
    <location>
        <position position="1"/>
    </location>
</feature>
<reference evidence="2 3" key="1">
    <citation type="journal article" date="2016" name="Mol. Biol. Evol.">
        <title>Comparative Genomics of Early-Diverging Mushroom-Forming Fungi Provides Insights into the Origins of Lignocellulose Decay Capabilities.</title>
        <authorList>
            <person name="Nagy L.G."/>
            <person name="Riley R."/>
            <person name="Tritt A."/>
            <person name="Adam C."/>
            <person name="Daum C."/>
            <person name="Floudas D."/>
            <person name="Sun H."/>
            <person name="Yadav J.S."/>
            <person name="Pangilinan J."/>
            <person name="Larsson K.H."/>
            <person name="Matsuura K."/>
            <person name="Barry K."/>
            <person name="Labutti K."/>
            <person name="Kuo R."/>
            <person name="Ohm R.A."/>
            <person name="Bhattacharya S.S."/>
            <person name="Shirouzu T."/>
            <person name="Yoshinaga Y."/>
            <person name="Martin F.M."/>
            <person name="Grigoriev I.V."/>
            <person name="Hibbett D.S."/>
        </authorList>
    </citation>
    <scope>NUCLEOTIDE SEQUENCE [LARGE SCALE GENOMIC DNA]</scope>
    <source>
        <strain evidence="2 3">HHB9708</strain>
    </source>
</reference>
<evidence type="ECO:0000313" key="2">
    <source>
        <dbReference type="EMBL" id="KZS90651.1"/>
    </source>
</evidence>
<dbReference type="SMART" id="SM00225">
    <property type="entry name" value="BTB"/>
    <property type="match status" value="1"/>
</dbReference>
<dbReference type="AlphaFoldDB" id="A0A164RKW4"/>
<keyword evidence="3" id="KW-1185">Reference proteome</keyword>
<proteinExistence type="predicted"/>
<dbReference type="Gene3D" id="3.30.710.10">
    <property type="entry name" value="Potassium Channel Kv1.1, Chain A"/>
    <property type="match status" value="1"/>
</dbReference>